<evidence type="ECO:0000313" key="4">
    <source>
        <dbReference type="EMBL" id="CAE4585269.1"/>
    </source>
</evidence>
<dbReference type="AlphaFoldDB" id="A0A6V2B7Z7"/>
<dbReference type="InterPro" id="IPR011992">
    <property type="entry name" value="EF-hand-dom_pair"/>
</dbReference>
<protein>
    <recommendedName>
        <fullName evidence="3">EF-hand domain-containing protein</fullName>
    </recommendedName>
</protein>
<dbReference type="InterPro" id="IPR002048">
    <property type="entry name" value="EF_hand_dom"/>
</dbReference>
<organism evidence="4">
    <name type="scientific">Ditylum brightwellii</name>
    <dbReference type="NCBI Taxonomy" id="49249"/>
    <lineage>
        <taxon>Eukaryota</taxon>
        <taxon>Sar</taxon>
        <taxon>Stramenopiles</taxon>
        <taxon>Ochrophyta</taxon>
        <taxon>Bacillariophyta</taxon>
        <taxon>Mediophyceae</taxon>
        <taxon>Lithodesmiophycidae</taxon>
        <taxon>Lithodesmiales</taxon>
        <taxon>Lithodesmiaceae</taxon>
        <taxon>Ditylum</taxon>
    </lineage>
</organism>
<sequence>MNMKDFPMFALSYERHTNILTGTAQTMASEESANIGGAIFEHEGFSFSEEMADKVRQLHEHFDADGDGYLSFEEIRSLQLLTSGADMPPDQYVMVCRALGCHPTKGISLEALRLTYASEGTDIDEDYRKVFPKGKKAKDESKSSVKNEDEDDVIEVGEGGVDISP</sequence>
<dbReference type="GO" id="GO:0005509">
    <property type="term" value="F:calcium ion binding"/>
    <property type="evidence" value="ECO:0007669"/>
    <property type="project" value="InterPro"/>
</dbReference>
<dbReference type="EMBL" id="HBNS01004460">
    <property type="protein sequence ID" value="CAE4585269.1"/>
    <property type="molecule type" value="Transcribed_RNA"/>
</dbReference>
<dbReference type="PROSITE" id="PS00018">
    <property type="entry name" value="EF_HAND_1"/>
    <property type="match status" value="1"/>
</dbReference>
<feature type="domain" description="EF-hand" evidence="3">
    <location>
        <begin position="50"/>
        <end position="85"/>
    </location>
</feature>
<evidence type="ECO:0000259" key="3">
    <source>
        <dbReference type="PROSITE" id="PS50222"/>
    </source>
</evidence>
<keyword evidence="1" id="KW-0106">Calcium</keyword>
<accession>A0A6V2B7Z7</accession>
<feature type="region of interest" description="Disordered" evidence="2">
    <location>
        <begin position="131"/>
        <end position="165"/>
    </location>
</feature>
<proteinExistence type="predicted"/>
<dbReference type="PROSITE" id="PS50222">
    <property type="entry name" value="EF_HAND_2"/>
    <property type="match status" value="1"/>
</dbReference>
<dbReference type="InterPro" id="IPR018247">
    <property type="entry name" value="EF_Hand_1_Ca_BS"/>
</dbReference>
<feature type="compositionally biased region" description="Basic and acidic residues" evidence="2">
    <location>
        <begin position="137"/>
        <end position="147"/>
    </location>
</feature>
<reference evidence="4" key="1">
    <citation type="submission" date="2021-01" db="EMBL/GenBank/DDBJ databases">
        <authorList>
            <person name="Corre E."/>
            <person name="Pelletier E."/>
            <person name="Niang G."/>
            <person name="Scheremetjew M."/>
            <person name="Finn R."/>
            <person name="Kale V."/>
            <person name="Holt S."/>
            <person name="Cochrane G."/>
            <person name="Meng A."/>
            <person name="Brown T."/>
            <person name="Cohen L."/>
        </authorList>
    </citation>
    <scope>NUCLEOTIDE SEQUENCE</scope>
    <source>
        <strain evidence="4">GSO104</strain>
    </source>
</reference>
<evidence type="ECO:0000256" key="2">
    <source>
        <dbReference type="SAM" id="MobiDB-lite"/>
    </source>
</evidence>
<dbReference type="Gene3D" id="1.10.238.10">
    <property type="entry name" value="EF-hand"/>
    <property type="match status" value="1"/>
</dbReference>
<evidence type="ECO:0000256" key="1">
    <source>
        <dbReference type="ARBA" id="ARBA00022837"/>
    </source>
</evidence>
<evidence type="ECO:0000313" key="5">
    <source>
        <dbReference type="EMBL" id="CAE4585271.1"/>
    </source>
</evidence>
<dbReference type="SUPFAM" id="SSF47473">
    <property type="entry name" value="EF-hand"/>
    <property type="match status" value="1"/>
</dbReference>
<dbReference type="EMBL" id="HBNS01004461">
    <property type="protein sequence ID" value="CAE4585271.1"/>
    <property type="molecule type" value="Transcribed_RNA"/>
</dbReference>
<gene>
    <name evidence="4" type="ORF">DBRI00130_LOCUS3610</name>
    <name evidence="5" type="ORF">DBRI00130_LOCUS3611</name>
</gene>
<name>A0A6V2B7Z7_9STRA</name>